<sequence>MSPQNTTPVTLGQIAPTTPNFDIQHPCQSATVGSVERPSSGSTTKGATIENPSTVPSNAPSRIPDAPADRSHHRGPPSCTVYAARDRDNGMKSNAKIPVRPPLQPHPKFPNPNHLLTSCMSMASSAFFLTSTMKMERGNLDFLWVSCATFITGTPCSVRSVLISSIEVEEWRPLITTLRVRSSGEGMT</sequence>
<dbReference type="EMBL" id="BMAV01006050">
    <property type="protein sequence ID" value="GFY47655.1"/>
    <property type="molecule type" value="Genomic_DNA"/>
</dbReference>
<evidence type="ECO:0000256" key="1">
    <source>
        <dbReference type="SAM" id="MobiDB-lite"/>
    </source>
</evidence>
<evidence type="ECO:0000313" key="2">
    <source>
        <dbReference type="EMBL" id="GFY47655.1"/>
    </source>
</evidence>
<dbReference type="Proteomes" id="UP000886998">
    <property type="component" value="Unassembled WGS sequence"/>
</dbReference>
<protein>
    <submittedName>
        <fullName evidence="2">Uncharacterized protein</fullName>
    </submittedName>
</protein>
<keyword evidence="3" id="KW-1185">Reference proteome</keyword>
<feature type="region of interest" description="Disordered" evidence="1">
    <location>
        <begin position="1"/>
        <end position="84"/>
    </location>
</feature>
<feature type="compositionally biased region" description="Polar residues" evidence="1">
    <location>
        <begin position="1"/>
        <end position="60"/>
    </location>
</feature>
<dbReference type="AlphaFoldDB" id="A0A8X7BXM0"/>
<name>A0A8X7BXM0_9ARAC</name>
<organism evidence="2 3">
    <name type="scientific">Trichonephila inaurata madagascariensis</name>
    <dbReference type="NCBI Taxonomy" id="2747483"/>
    <lineage>
        <taxon>Eukaryota</taxon>
        <taxon>Metazoa</taxon>
        <taxon>Ecdysozoa</taxon>
        <taxon>Arthropoda</taxon>
        <taxon>Chelicerata</taxon>
        <taxon>Arachnida</taxon>
        <taxon>Araneae</taxon>
        <taxon>Araneomorphae</taxon>
        <taxon>Entelegynae</taxon>
        <taxon>Araneoidea</taxon>
        <taxon>Nephilidae</taxon>
        <taxon>Trichonephila</taxon>
        <taxon>Trichonephila inaurata</taxon>
    </lineage>
</organism>
<gene>
    <name evidence="2" type="ORF">TNIN_104721</name>
</gene>
<proteinExistence type="predicted"/>
<comment type="caution">
    <text evidence="2">The sequence shown here is derived from an EMBL/GenBank/DDBJ whole genome shotgun (WGS) entry which is preliminary data.</text>
</comment>
<accession>A0A8X7BXM0</accession>
<evidence type="ECO:0000313" key="3">
    <source>
        <dbReference type="Proteomes" id="UP000886998"/>
    </source>
</evidence>
<reference evidence="2" key="1">
    <citation type="submission" date="2020-08" db="EMBL/GenBank/DDBJ databases">
        <title>Multicomponent nature underlies the extraordinary mechanical properties of spider dragline silk.</title>
        <authorList>
            <person name="Kono N."/>
            <person name="Nakamura H."/>
            <person name="Mori M."/>
            <person name="Yoshida Y."/>
            <person name="Ohtoshi R."/>
            <person name="Malay A.D."/>
            <person name="Moran D.A.P."/>
            <person name="Tomita M."/>
            <person name="Numata K."/>
            <person name="Arakawa K."/>
        </authorList>
    </citation>
    <scope>NUCLEOTIDE SEQUENCE</scope>
</reference>